<feature type="compositionally biased region" description="Acidic residues" evidence="1">
    <location>
        <begin position="113"/>
        <end position="125"/>
    </location>
</feature>
<gene>
    <name evidence="2" type="ORF">ACJIZ3_012479</name>
</gene>
<comment type="caution">
    <text evidence="2">The sequence shown here is derived from an EMBL/GenBank/DDBJ whole genome shotgun (WGS) entry which is preliminary data.</text>
</comment>
<name>A0ABD3UQS4_9LAMI</name>
<dbReference type="Proteomes" id="UP001634393">
    <property type="component" value="Unassembled WGS sequence"/>
</dbReference>
<feature type="compositionally biased region" description="Basic and acidic residues" evidence="1">
    <location>
        <begin position="102"/>
        <end position="112"/>
    </location>
</feature>
<keyword evidence="3" id="KW-1185">Reference proteome</keyword>
<protein>
    <submittedName>
        <fullName evidence="2">Uncharacterized protein</fullName>
    </submittedName>
</protein>
<sequence>MSNPTRKKTTNDEDEVEQLLRAAQDDMLLKLSLNSHMAHSSSSAIDPDLDRRFLALKKPKQPSTTTSNHKINKIDIGGAAEGDDLFARFTALKSSLPSHSRSNLDKDESDKQTEEDENNSEEDEVEKVIKWAIDAARLDPSSPSDDDDDLDDDEFHDDDYHGVPNGKKGKKK</sequence>
<evidence type="ECO:0000256" key="1">
    <source>
        <dbReference type="SAM" id="MobiDB-lite"/>
    </source>
</evidence>
<dbReference type="EMBL" id="JBJXBP010000001">
    <property type="protein sequence ID" value="KAL3850597.1"/>
    <property type="molecule type" value="Genomic_DNA"/>
</dbReference>
<evidence type="ECO:0000313" key="3">
    <source>
        <dbReference type="Proteomes" id="UP001634393"/>
    </source>
</evidence>
<feature type="region of interest" description="Disordered" evidence="1">
    <location>
        <begin position="95"/>
        <end position="172"/>
    </location>
</feature>
<organism evidence="2 3">
    <name type="scientific">Penstemon smallii</name>
    <dbReference type="NCBI Taxonomy" id="265156"/>
    <lineage>
        <taxon>Eukaryota</taxon>
        <taxon>Viridiplantae</taxon>
        <taxon>Streptophyta</taxon>
        <taxon>Embryophyta</taxon>
        <taxon>Tracheophyta</taxon>
        <taxon>Spermatophyta</taxon>
        <taxon>Magnoliopsida</taxon>
        <taxon>eudicotyledons</taxon>
        <taxon>Gunneridae</taxon>
        <taxon>Pentapetalae</taxon>
        <taxon>asterids</taxon>
        <taxon>lamiids</taxon>
        <taxon>Lamiales</taxon>
        <taxon>Plantaginaceae</taxon>
        <taxon>Cheloneae</taxon>
        <taxon>Penstemon</taxon>
    </lineage>
</organism>
<dbReference type="AlphaFoldDB" id="A0ABD3UQS4"/>
<proteinExistence type="predicted"/>
<accession>A0ABD3UQS4</accession>
<evidence type="ECO:0000313" key="2">
    <source>
        <dbReference type="EMBL" id="KAL3850597.1"/>
    </source>
</evidence>
<feature type="compositionally biased region" description="Acidic residues" evidence="1">
    <location>
        <begin position="144"/>
        <end position="157"/>
    </location>
</feature>
<reference evidence="2 3" key="1">
    <citation type="submission" date="2024-12" db="EMBL/GenBank/DDBJ databases">
        <title>The unique morphological basis and parallel evolutionary history of personate flowers in Penstemon.</title>
        <authorList>
            <person name="Depatie T.H."/>
            <person name="Wessinger C.A."/>
        </authorList>
    </citation>
    <scope>NUCLEOTIDE SEQUENCE [LARGE SCALE GENOMIC DNA]</scope>
    <source>
        <strain evidence="2">WTNN_2</strain>
        <tissue evidence="2">Leaf</tissue>
    </source>
</reference>